<organism evidence="5 6">
    <name type="scientific">Nocardioides vastitatis</name>
    <dbReference type="NCBI Taxonomy" id="2568655"/>
    <lineage>
        <taxon>Bacteria</taxon>
        <taxon>Bacillati</taxon>
        <taxon>Actinomycetota</taxon>
        <taxon>Actinomycetes</taxon>
        <taxon>Propionibacteriales</taxon>
        <taxon>Nocardioidaceae</taxon>
        <taxon>Nocardioides</taxon>
    </lineage>
</organism>
<dbReference type="InterPro" id="IPR035418">
    <property type="entry name" value="AraC-bd_2"/>
</dbReference>
<dbReference type="InterPro" id="IPR018062">
    <property type="entry name" value="HTH_AraC-typ_CS"/>
</dbReference>
<dbReference type="InterPro" id="IPR050204">
    <property type="entry name" value="AraC_XylS_family_regulators"/>
</dbReference>
<sequence>MTQTISEPLADVAFEERAFHWRSAVTDRLTHLKLQPTDRTRGYGSHQARDIGDLLMTDWRCPEMEGEHGSAMAAQEAECLLLFMVTTGRQIVQTQQDTVMLRPGAILLMSTRVTGKIVIPGELTKRTVRIPLTALAPYDTGTGVPDFLCLETAANPLARLTQDYLAGVDAQLGQMSAIDVEGARNALLALVAGMLRGRHGSDVSETDFLPFLRRQLENWIADHLTEGAIRVGDLAAAHNVAPRTVHRAFAATGDTMGAIVRAHRLAAARNDLVHTTASIAAIAHRWGFCDASHLGREFRREFSMSPGDYRAAHGIA</sequence>
<dbReference type="InterPro" id="IPR018060">
    <property type="entry name" value="HTH_AraC"/>
</dbReference>
<dbReference type="Proteomes" id="UP001596072">
    <property type="component" value="Unassembled WGS sequence"/>
</dbReference>
<comment type="caution">
    <text evidence="5">The sequence shown here is derived from an EMBL/GenBank/DDBJ whole genome shotgun (WGS) entry which is preliminary data.</text>
</comment>
<reference evidence="6" key="1">
    <citation type="journal article" date="2019" name="Int. J. Syst. Evol. Microbiol.">
        <title>The Global Catalogue of Microorganisms (GCM) 10K type strain sequencing project: providing services to taxonomists for standard genome sequencing and annotation.</title>
        <authorList>
            <consortium name="The Broad Institute Genomics Platform"/>
            <consortium name="The Broad Institute Genome Sequencing Center for Infectious Disease"/>
            <person name="Wu L."/>
            <person name="Ma J."/>
        </authorList>
    </citation>
    <scope>NUCLEOTIDE SEQUENCE [LARGE SCALE GENOMIC DNA]</scope>
    <source>
        <strain evidence="6">YIM 94188</strain>
    </source>
</reference>
<dbReference type="SUPFAM" id="SSF46689">
    <property type="entry name" value="Homeodomain-like"/>
    <property type="match status" value="1"/>
</dbReference>
<evidence type="ECO:0000256" key="3">
    <source>
        <dbReference type="ARBA" id="ARBA00023163"/>
    </source>
</evidence>
<dbReference type="PROSITE" id="PS00041">
    <property type="entry name" value="HTH_ARAC_FAMILY_1"/>
    <property type="match status" value="1"/>
</dbReference>
<dbReference type="PANTHER" id="PTHR46796">
    <property type="entry name" value="HTH-TYPE TRANSCRIPTIONAL ACTIVATOR RHAS-RELATED"/>
    <property type="match status" value="1"/>
</dbReference>
<proteinExistence type="predicted"/>
<evidence type="ECO:0000256" key="2">
    <source>
        <dbReference type="ARBA" id="ARBA00023125"/>
    </source>
</evidence>
<dbReference type="SMART" id="SM00342">
    <property type="entry name" value="HTH_ARAC"/>
    <property type="match status" value="1"/>
</dbReference>
<evidence type="ECO:0000256" key="1">
    <source>
        <dbReference type="ARBA" id="ARBA00023015"/>
    </source>
</evidence>
<keyword evidence="2" id="KW-0238">DNA-binding</keyword>
<dbReference type="Gene3D" id="1.10.10.60">
    <property type="entry name" value="Homeodomain-like"/>
    <property type="match status" value="1"/>
</dbReference>
<keyword evidence="3" id="KW-0804">Transcription</keyword>
<protein>
    <submittedName>
        <fullName evidence="5">AraC family transcriptional regulator</fullName>
    </submittedName>
</protein>
<dbReference type="PROSITE" id="PS01124">
    <property type="entry name" value="HTH_ARAC_FAMILY_2"/>
    <property type="match status" value="1"/>
</dbReference>
<evidence type="ECO:0000259" key="4">
    <source>
        <dbReference type="PROSITE" id="PS01124"/>
    </source>
</evidence>
<feature type="domain" description="HTH araC/xylS-type" evidence="4">
    <location>
        <begin position="214"/>
        <end position="312"/>
    </location>
</feature>
<evidence type="ECO:0000313" key="6">
    <source>
        <dbReference type="Proteomes" id="UP001596072"/>
    </source>
</evidence>
<dbReference type="Pfam" id="PF12833">
    <property type="entry name" value="HTH_18"/>
    <property type="match status" value="1"/>
</dbReference>
<dbReference type="InterPro" id="IPR009057">
    <property type="entry name" value="Homeodomain-like_sf"/>
</dbReference>
<accession>A0ABW0ZN55</accession>
<dbReference type="EMBL" id="JBHSNS010000016">
    <property type="protein sequence ID" value="MFC5731482.1"/>
    <property type="molecule type" value="Genomic_DNA"/>
</dbReference>
<keyword evidence="1" id="KW-0805">Transcription regulation</keyword>
<dbReference type="PANTHER" id="PTHR46796:SF6">
    <property type="entry name" value="ARAC SUBFAMILY"/>
    <property type="match status" value="1"/>
</dbReference>
<name>A0ABW0ZN55_9ACTN</name>
<gene>
    <name evidence="5" type="ORF">ACFPQB_21400</name>
</gene>
<dbReference type="RefSeq" id="WP_136430831.1">
    <property type="nucleotide sequence ID" value="NZ_JBHSNS010000016.1"/>
</dbReference>
<dbReference type="Pfam" id="PF14525">
    <property type="entry name" value="AraC_binding_2"/>
    <property type="match status" value="1"/>
</dbReference>
<keyword evidence="6" id="KW-1185">Reference proteome</keyword>
<evidence type="ECO:0000313" key="5">
    <source>
        <dbReference type="EMBL" id="MFC5731482.1"/>
    </source>
</evidence>